<accession>A0A3L8RU48</accession>
<dbReference type="Proteomes" id="UP000276834">
    <property type="component" value="Unassembled WGS sequence"/>
</dbReference>
<comment type="caution">
    <text evidence="2">The sequence shown here is derived from an EMBL/GenBank/DDBJ whole genome shotgun (WGS) entry which is preliminary data.</text>
</comment>
<name>A0A3L8RU48_CHLGU</name>
<dbReference type="AlphaFoldDB" id="A0A3L8RU48"/>
<feature type="region of interest" description="Disordered" evidence="1">
    <location>
        <begin position="28"/>
        <end position="69"/>
    </location>
</feature>
<reference evidence="2 3" key="1">
    <citation type="journal article" date="2018" name="Proc. R. Soc. B">
        <title>A non-coding region near Follistatin controls head colour polymorphism in the Gouldian finch.</title>
        <authorList>
            <person name="Toomey M.B."/>
            <person name="Marques C.I."/>
            <person name="Andrade P."/>
            <person name="Araujo P.M."/>
            <person name="Sabatino S."/>
            <person name="Gazda M.A."/>
            <person name="Afonso S."/>
            <person name="Lopes R.J."/>
            <person name="Corbo J.C."/>
            <person name="Carneiro M."/>
        </authorList>
    </citation>
    <scope>NUCLEOTIDE SEQUENCE [LARGE SCALE GENOMIC DNA]</scope>
    <source>
        <strain evidence="2">Red01</strain>
        <tissue evidence="2">Muscle</tissue>
    </source>
</reference>
<keyword evidence="3" id="KW-1185">Reference proteome</keyword>
<proteinExistence type="predicted"/>
<evidence type="ECO:0000256" key="1">
    <source>
        <dbReference type="SAM" id="MobiDB-lite"/>
    </source>
</evidence>
<feature type="non-terminal residue" evidence="2">
    <location>
        <position position="86"/>
    </location>
</feature>
<gene>
    <name evidence="2" type="ORF">DV515_00015860</name>
</gene>
<protein>
    <submittedName>
        <fullName evidence="2">Uncharacterized protein</fullName>
    </submittedName>
</protein>
<evidence type="ECO:0000313" key="2">
    <source>
        <dbReference type="EMBL" id="RLV86616.1"/>
    </source>
</evidence>
<dbReference type="EMBL" id="QUSF01000217">
    <property type="protein sequence ID" value="RLV86616.1"/>
    <property type="molecule type" value="Genomic_DNA"/>
</dbReference>
<organism evidence="2 3">
    <name type="scientific">Chloebia gouldiae</name>
    <name type="common">Gouldian finch</name>
    <name type="synonym">Erythrura gouldiae</name>
    <dbReference type="NCBI Taxonomy" id="44316"/>
    <lineage>
        <taxon>Eukaryota</taxon>
        <taxon>Metazoa</taxon>
        <taxon>Chordata</taxon>
        <taxon>Craniata</taxon>
        <taxon>Vertebrata</taxon>
        <taxon>Euteleostomi</taxon>
        <taxon>Archelosauria</taxon>
        <taxon>Archosauria</taxon>
        <taxon>Dinosauria</taxon>
        <taxon>Saurischia</taxon>
        <taxon>Theropoda</taxon>
        <taxon>Coelurosauria</taxon>
        <taxon>Aves</taxon>
        <taxon>Neognathae</taxon>
        <taxon>Neoaves</taxon>
        <taxon>Telluraves</taxon>
        <taxon>Australaves</taxon>
        <taxon>Passeriformes</taxon>
        <taxon>Passeroidea</taxon>
        <taxon>Passeridae</taxon>
        <taxon>Chloebia</taxon>
    </lineage>
</organism>
<feature type="compositionally biased region" description="Basic and acidic residues" evidence="1">
    <location>
        <begin position="34"/>
        <end position="49"/>
    </location>
</feature>
<sequence>ILHNIFCRQGDTCYVPGLTPLRSLGAICSSNKDPPARENQDEIGDDRRQSKAGLQNLGGGSTTAAIPTERIQMLFPQQLQSSRGWW</sequence>
<feature type="non-terminal residue" evidence="2">
    <location>
        <position position="1"/>
    </location>
</feature>
<evidence type="ECO:0000313" key="3">
    <source>
        <dbReference type="Proteomes" id="UP000276834"/>
    </source>
</evidence>